<dbReference type="SUPFAM" id="SSF53383">
    <property type="entry name" value="PLP-dependent transferases"/>
    <property type="match status" value="1"/>
</dbReference>
<dbReference type="CDD" id="cd00616">
    <property type="entry name" value="AHBA_syn"/>
    <property type="match status" value="1"/>
</dbReference>
<dbReference type="Proteomes" id="UP001238163">
    <property type="component" value="Unassembled WGS sequence"/>
</dbReference>
<comment type="caution">
    <text evidence="5">The sequence shown here is derived from an EMBL/GenBank/DDBJ whole genome shotgun (WGS) entry which is preliminary data.</text>
</comment>
<keyword evidence="3 4" id="KW-0663">Pyridoxal phosphate</keyword>
<evidence type="ECO:0000256" key="1">
    <source>
        <dbReference type="ARBA" id="ARBA00037999"/>
    </source>
</evidence>
<dbReference type="Pfam" id="PF01041">
    <property type="entry name" value="DegT_DnrJ_EryC1"/>
    <property type="match status" value="1"/>
</dbReference>
<dbReference type="GO" id="GO:0008483">
    <property type="term" value="F:transaminase activity"/>
    <property type="evidence" value="ECO:0007669"/>
    <property type="project" value="TreeGrafter"/>
</dbReference>
<dbReference type="PANTHER" id="PTHR30244">
    <property type="entry name" value="TRANSAMINASE"/>
    <property type="match status" value="1"/>
</dbReference>
<dbReference type="InterPro" id="IPR015421">
    <property type="entry name" value="PyrdxlP-dep_Trfase_major"/>
</dbReference>
<evidence type="ECO:0000256" key="2">
    <source>
        <dbReference type="PIRSR" id="PIRSR000390-1"/>
    </source>
</evidence>
<dbReference type="AlphaFoldDB" id="A0AAE3VIC7"/>
<dbReference type="Gene3D" id="3.40.640.10">
    <property type="entry name" value="Type I PLP-dependent aspartate aminotransferase-like (Major domain)"/>
    <property type="match status" value="1"/>
</dbReference>
<dbReference type="InterPro" id="IPR015424">
    <property type="entry name" value="PyrdxlP-dep_Trfase"/>
</dbReference>
<dbReference type="GO" id="GO:0000271">
    <property type="term" value="P:polysaccharide biosynthetic process"/>
    <property type="evidence" value="ECO:0007669"/>
    <property type="project" value="TreeGrafter"/>
</dbReference>
<dbReference type="EMBL" id="JAUSVL010000001">
    <property type="protein sequence ID" value="MDQ0290811.1"/>
    <property type="molecule type" value="Genomic_DNA"/>
</dbReference>
<organism evidence="5 6">
    <name type="scientific">Oligosphaera ethanolica</name>
    <dbReference type="NCBI Taxonomy" id="760260"/>
    <lineage>
        <taxon>Bacteria</taxon>
        <taxon>Pseudomonadati</taxon>
        <taxon>Lentisphaerota</taxon>
        <taxon>Oligosphaeria</taxon>
        <taxon>Oligosphaerales</taxon>
        <taxon>Oligosphaeraceae</taxon>
        <taxon>Oligosphaera</taxon>
    </lineage>
</organism>
<comment type="similarity">
    <text evidence="1 4">Belongs to the DegT/DnrJ/EryC1 family.</text>
</comment>
<reference evidence="5" key="1">
    <citation type="submission" date="2023-07" db="EMBL/GenBank/DDBJ databases">
        <title>Genomic Encyclopedia of Type Strains, Phase IV (KMG-IV): sequencing the most valuable type-strain genomes for metagenomic binning, comparative biology and taxonomic classification.</title>
        <authorList>
            <person name="Goeker M."/>
        </authorList>
    </citation>
    <scope>NUCLEOTIDE SEQUENCE</scope>
    <source>
        <strain evidence="5">DSM 24202</strain>
    </source>
</reference>
<feature type="active site" description="Proton acceptor" evidence="2">
    <location>
        <position position="195"/>
    </location>
</feature>
<dbReference type="RefSeq" id="WP_307262733.1">
    <property type="nucleotide sequence ID" value="NZ_JAUSVL010000001.1"/>
</dbReference>
<evidence type="ECO:0000313" key="6">
    <source>
        <dbReference type="Proteomes" id="UP001238163"/>
    </source>
</evidence>
<sequence length="430" mass="47309">MQDLAIYGGKPAINASEIKNWPPIDKTDEELVLAALHEKSQARSTYTALLEKEFKAFSETAYAYFCNCGGAALHMCIAGCGIGAGDQVIVTSYTWPSSASCILHNMAVPVFVDIDPETFLMDPAKIEAAITPRTKAILVVHLHGLCCDMDPIWAIAKKHQLKIIEDACQAHNALYKGKKAGTLGDCAAFSFNQNKCMTSGEAGIFVTNDREIFDRGMTLTGFSDMQPTKAAPEFPAYAFAHKFANNEITAAYALAQLRKFPGYYQQLIDNAHALHEELLKAKLKGLKLPYEPANCTHNWYNYNLRIDFDAIGMGAKTNAEKSQFRNAVCKALQAEGVICGVWQRCILPEMTIFRAKNAYGHGYPWAVPGADDGVDYAPANFPNAVKYCYSHIAIVQILRAPNDTTMARKVAEAIKKVFTQLEKIDPAKIS</sequence>
<keyword evidence="6" id="KW-1185">Reference proteome</keyword>
<proteinExistence type="inferred from homology"/>
<dbReference type="Gene3D" id="3.90.1150.10">
    <property type="entry name" value="Aspartate Aminotransferase, domain 1"/>
    <property type="match status" value="1"/>
</dbReference>
<protein>
    <submittedName>
        <fullName evidence="5">dTDP-4-amino-4,6-dideoxygalactose transaminase</fullName>
    </submittedName>
</protein>
<dbReference type="InterPro" id="IPR015422">
    <property type="entry name" value="PyrdxlP-dep_Trfase_small"/>
</dbReference>
<evidence type="ECO:0000256" key="4">
    <source>
        <dbReference type="RuleBase" id="RU004508"/>
    </source>
</evidence>
<name>A0AAE3VIC7_9BACT</name>
<gene>
    <name evidence="5" type="ORF">J3R75_002918</name>
</gene>
<evidence type="ECO:0000256" key="3">
    <source>
        <dbReference type="PIRSR" id="PIRSR000390-2"/>
    </source>
</evidence>
<feature type="modified residue" description="N6-(pyridoxal phosphate)lysine" evidence="3">
    <location>
        <position position="195"/>
    </location>
</feature>
<dbReference type="GO" id="GO:0030170">
    <property type="term" value="F:pyridoxal phosphate binding"/>
    <property type="evidence" value="ECO:0007669"/>
    <property type="project" value="TreeGrafter"/>
</dbReference>
<accession>A0AAE3VIC7</accession>
<dbReference type="PANTHER" id="PTHR30244:SF34">
    <property type="entry name" value="DTDP-4-AMINO-4,6-DIDEOXYGALACTOSE TRANSAMINASE"/>
    <property type="match status" value="1"/>
</dbReference>
<evidence type="ECO:0000313" key="5">
    <source>
        <dbReference type="EMBL" id="MDQ0290811.1"/>
    </source>
</evidence>
<dbReference type="InterPro" id="IPR000653">
    <property type="entry name" value="DegT/StrS_aminotransferase"/>
</dbReference>
<dbReference type="PIRSF" id="PIRSF000390">
    <property type="entry name" value="PLP_StrS"/>
    <property type="match status" value="1"/>
</dbReference>